<dbReference type="Proteomes" id="UP000606786">
    <property type="component" value="Unassembled WGS sequence"/>
</dbReference>
<evidence type="ECO:0000313" key="1">
    <source>
        <dbReference type="EMBL" id="CAD7001721.1"/>
    </source>
</evidence>
<dbReference type="EMBL" id="CAJHJT010000023">
    <property type="protein sequence ID" value="CAD7001721.1"/>
    <property type="molecule type" value="Genomic_DNA"/>
</dbReference>
<gene>
    <name evidence="1" type="ORF">CCAP1982_LOCUS10211</name>
</gene>
<name>A0A811USN2_CERCA</name>
<comment type="caution">
    <text evidence="1">The sequence shown here is derived from an EMBL/GenBank/DDBJ whole genome shotgun (WGS) entry which is preliminary data.</text>
</comment>
<accession>A0A811USN2</accession>
<dbReference type="InterPro" id="IPR027417">
    <property type="entry name" value="P-loop_NTPase"/>
</dbReference>
<dbReference type="SUPFAM" id="SSF52540">
    <property type="entry name" value="P-loop containing nucleoside triphosphate hydrolases"/>
    <property type="match status" value="1"/>
</dbReference>
<proteinExistence type="predicted"/>
<organism evidence="1 2">
    <name type="scientific">Ceratitis capitata</name>
    <name type="common">Mediterranean fruit fly</name>
    <name type="synonym">Tephritis capitata</name>
    <dbReference type="NCBI Taxonomy" id="7213"/>
    <lineage>
        <taxon>Eukaryota</taxon>
        <taxon>Metazoa</taxon>
        <taxon>Ecdysozoa</taxon>
        <taxon>Arthropoda</taxon>
        <taxon>Hexapoda</taxon>
        <taxon>Insecta</taxon>
        <taxon>Pterygota</taxon>
        <taxon>Neoptera</taxon>
        <taxon>Endopterygota</taxon>
        <taxon>Diptera</taxon>
        <taxon>Brachycera</taxon>
        <taxon>Muscomorpha</taxon>
        <taxon>Tephritoidea</taxon>
        <taxon>Tephritidae</taxon>
        <taxon>Ceratitis</taxon>
        <taxon>Ceratitis</taxon>
    </lineage>
</organism>
<protein>
    <submittedName>
        <fullName evidence="1">(Mediterranean fruit fly) hypothetical protein</fullName>
    </submittedName>
</protein>
<dbReference type="Gene3D" id="3.40.50.300">
    <property type="entry name" value="P-loop containing nucleotide triphosphate hydrolases"/>
    <property type="match status" value="1"/>
</dbReference>
<dbReference type="AlphaFoldDB" id="A0A811USN2"/>
<keyword evidence="2" id="KW-1185">Reference proteome</keyword>
<sequence length="163" mass="18613">MKEAEMELMRTAKFPDNKGVPVSILANKQNVPGARNPKVLENLLGLCWLQQRRVFGEACTKNFNIQHPLSSATAAESIIGVIKKDDDESLNNIPITPTPINTMFLHNKTSKTVSYPAAIQQYREWYIQPTCAITGEDLQKDQEAFYEMILKRRNLNKTYKKTR</sequence>
<reference evidence="1" key="1">
    <citation type="submission" date="2020-11" db="EMBL/GenBank/DDBJ databases">
        <authorList>
            <person name="Whitehead M."/>
        </authorList>
    </citation>
    <scope>NUCLEOTIDE SEQUENCE</scope>
    <source>
        <strain evidence="1">EGII</strain>
    </source>
</reference>
<dbReference type="OrthoDB" id="2011769at2759"/>
<evidence type="ECO:0000313" key="2">
    <source>
        <dbReference type="Proteomes" id="UP000606786"/>
    </source>
</evidence>